<comment type="caution">
    <text evidence="2">The sequence shown here is derived from an EMBL/GenBank/DDBJ whole genome shotgun (WGS) entry which is preliminary data.</text>
</comment>
<organism evidence="2 3">
    <name type="scientific">Candidatus Argoarchaeum ethanivorans</name>
    <dbReference type="NCBI Taxonomy" id="2608793"/>
    <lineage>
        <taxon>Archaea</taxon>
        <taxon>Methanobacteriati</taxon>
        <taxon>Methanobacteriota</taxon>
        <taxon>Stenosarchaea group</taxon>
        <taxon>Methanomicrobia</taxon>
        <taxon>Methanosarcinales</taxon>
        <taxon>Methanosarcinales incertae sedis</taxon>
        <taxon>GOM Arc I cluster</taxon>
        <taxon>Candidatus Argoarchaeum</taxon>
    </lineage>
</organism>
<dbReference type="Pfam" id="PF01966">
    <property type="entry name" value="HD"/>
    <property type="match status" value="1"/>
</dbReference>
<evidence type="ECO:0000313" key="3">
    <source>
        <dbReference type="Proteomes" id="UP000612009"/>
    </source>
</evidence>
<dbReference type="SUPFAM" id="SSF109604">
    <property type="entry name" value="HD-domain/PDEase-like"/>
    <property type="match status" value="1"/>
</dbReference>
<dbReference type="InterPro" id="IPR003607">
    <property type="entry name" value="HD/PDEase_dom"/>
</dbReference>
<sequence length="274" mass="31993">MIEYNADTVFFHSWFRNYVKSFYTKDPKTQENIRLKEEHTLRVCKEILQLGKALNLNNDALRLAEIIALFHDIGRFEQFTIYGTFNDRVSENHATLGLKVLKVTNILCQLTKAEQTIICNAVKYHNARKVPNSVDKLSGLHSKLIRDADKLDIWHVVTTYYTERHRHRNPALELELPDTPGYSRSFIDDILNNRVSNSHDLKTFNDMKLLQLGWIFDINFAPTFFHIRERRIIEKIITALPDTEDIRKIQNHLKAYLEKRVSGKSGNSGFSTMQ</sequence>
<dbReference type="CDD" id="cd00077">
    <property type="entry name" value="HDc"/>
    <property type="match status" value="1"/>
</dbReference>
<evidence type="ECO:0000313" key="2">
    <source>
        <dbReference type="EMBL" id="CAD6490744.1"/>
    </source>
</evidence>
<dbReference type="PROSITE" id="PS51831">
    <property type="entry name" value="HD"/>
    <property type="match status" value="1"/>
</dbReference>
<evidence type="ECO:0000259" key="1">
    <source>
        <dbReference type="PROSITE" id="PS51831"/>
    </source>
</evidence>
<feature type="domain" description="HD" evidence="1">
    <location>
        <begin position="36"/>
        <end position="154"/>
    </location>
</feature>
<proteinExistence type="predicted"/>
<dbReference type="Gene3D" id="1.10.3210.10">
    <property type="entry name" value="Hypothetical protein af1432"/>
    <property type="match status" value="1"/>
</dbReference>
<dbReference type="EMBL" id="CAJHIR010000001">
    <property type="protein sequence ID" value="CAD6490744.1"/>
    <property type="molecule type" value="Genomic_DNA"/>
</dbReference>
<name>A0A811T110_9EURY</name>
<dbReference type="AlphaFoldDB" id="A0A811T110"/>
<dbReference type="InterPro" id="IPR006674">
    <property type="entry name" value="HD_domain"/>
</dbReference>
<dbReference type="Proteomes" id="UP000612009">
    <property type="component" value="Unassembled WGS sequence"/>
</dbReference>
<protein>
    <submittedName>
        <fullName evidence="2">HD domain protein</fullName>
    </submittedName>
</protein>
<accession>A0A811T110</accession>
<reference evidence="2" key="1">
    <citation type="submission" date="2020-10" db="EMBL/GenBank/DDBJ databases">
        <authorList>
            <person name="Hahn C.J."/>
            <person name="Laso-Perez R."/>
            <person name="Vulcano F."/>
            <person name="Vaziourakis K.-M."/>
            <person name="Stokke R."/>
            <person name="Steen I.H."/>
            <person name="Teske A."/>
            <person name="Boetius A."/>
            <person name="Liebeke M."/>
            <person name="Amann R."/>
            <person name="Knittel K."/>
        </authorList>
    </citation>
    <scope>NUCLEOTIDE SEQUENCE</scope>
    <source>
        <strain evidence="2">Gfbio:e3339647-f889-4370-9287-4fb5cb688e4c:AG392J18_GoMArc1</strain>
    </source>
</reference>
<gene>
    <name evidence="2" type="ORF">LAKADJCE_00013</name>
</gene>